<feature type="coiled-coil region" evidence="15">
    <location>
        <begin position="67"/>
        <end position="94"/>
    </location>
</feature>
<organism evidence="17 18">
    <name type="scientific">Falsihalocynthiibacter arcticus</name>
    <dbReference type="NCBI Taxonomy" id="1579316"/>
    <lineage>
        <taxon>Bacteria</taxon>
        <taxon>Pseudomonadati</taxon>
        <taxon>Pseudomonadota</taxon>
        <taxon>Alphaproteobacteria</taxon>
        <taxon>Rhodobacterales</taxon>
        <taxon>Roseobacteraceae</taxon>
        <taxon>Falsihalocynthiibacter</taxon>
    </lineage>
</organism>
<dbReference type="HAMAP" id="MF_01398">
    <property type="entry name" value="ATP_synth_b_bprime"/>
    <property type="match status" value="1"/>
</dbReference>
<dbReference type="GO" id="GO:0012505">
    <property type="term" value="C:endomembrane system"/>
    <property type="evidence" value="ECO:0007669"/>
    <property type="project" value="UniProtKB-SubCell"/>
</dbReference>
<dbReference type="GO" id="GO:0046933">
    <property type="term" value="F:proton-transporting ATP synthase activity, rotational mechanism"/>
    <property type="evidence" value="ECO:0007669"/>
    <property type="project" value="UniProtKB-UniRule"/>
</dbReference>
<keyword evidence="3 13" id="KW-0138">CF(0)</keyword>
<evidence type="ECO:0000256" key="8">
    <source>
        <dbReference type="ARBA" id="ARBA00023136"/>
    </source>
</evidence>
<dbReference type="CDD" id="cd06503">
    <property type="entry name" value="ATP-synt_Fo_b"/>
    <property type="match status" value="1"/>
</dbReference>
<comment type="subcellular location">
    <subcellularLocation>
        <location evidence="13">Cell membrane</location>
        <topology evidence="13">Single-pass membrane protein</topology>
    </subcellularLocation>
    <subcellularLocation>
        <location evidence="12">Endomembrane system</location>
        <topology evidence="12">Single-pass membrane protein</topology>
    </subcellularLocation>
</comment>
<comment type="function">
    <text evidence="11">Component of the F(0) channel, it forms part of the peripheral stalk, linking F(1) to F(0). The b'-subunit is a diverged and duplicated form of b found in plants and photosynthetic bacteria.</text>
</comment>
<dbReference type="EMBL" id="CP014327">
    <property type="protein sequence ID" value="AML50507.1"/>
    <property type="molecule type" value="Genomic_DNA"/>
</dbReference>
<evidence type="ECO:0000313" key="18">
    <source>
        <dbReference type="Proteomes" id="UP000070371"/>
    </source>
</evidence>
<dbReference type="PANTHER" id="PTHR33445:SF1">
    <property type="entry name" value="ATP SYNTHASE SUBUNIT B"/>
    <property type="match status" value="1"/>
</dbReference>
<evidence type="ECO:0000256" key="15">
    <source>
        <dbReference type="SAM" id="Coils"/>
    </source>
</evidence>
<dbReference type="AlphaFoldDB" id="A0A126UX95"/>
<evidence type="ECO:0000256" key="6">
    <source>
        <dbReference type="ARBA" id="ARBA00022989"/>
    </source>
</evidence>
<evidence type="ECO:0000256" key="1">
    <source>
        <dbReference type="ARBA" id="ARBA00005513"/>
    </source>
</evidence>
<dbReference type="OrthoDB" id="8479836at2"/>
<keyword evidence="13" id="KW-1003">Cell membrane</keyword>
<keyword evidence="18" id="KW-1185">Reference proteome</keyword>
<comment type="subunit">
    <text evidence="13">F-type ATPases have 2 components, F(1) - the catalytic core - and F(0) - the membrane proton channel. F(1) has five subunits: alpha(3), beta(3), gamma(1), delta(1), epsilon(1). F(0) has three main subunits: a(1), b(2) and c(10-14). The alpha and beta chains form an alternating ring which encloses part of the gamma chain. F(1) is attached to F(0) by a central stalk formed by the gamma and epsilon chains, while a peripheral stalk is formed by the delta and b chains.</text>
</comment>
<accession>A0A126UX95</accession>
<dbReference type="NCBIfam" id="NF009989">
    <property type="entry name" value="PRK13455.1"/>
    <property type="match status" value="1"/>
</dbReference>
<keyword evidence="6 13" id="KW-1133">Transmembrane helix</keyword>
<keyword evidence="4 13" id="KW-0812">Transmembrane</keyword>
<dbReference type="RefSeq" id="WP_039001625.1">
    <property type="nucleotide sequence ID" value="NZ_CP014327.1"/>
</dbReference>
<keyword evidence="7 13" id="KW-0406">Ion transport</keyword>
<dbReference type="PANTHER" id="PTHR33445">
    <property type="entry name" value="ATP SYNTHASE SUBUNIT B', CHLOROPLASTIC"/>
    <property type="match status" value="1"/>
</dbReference>
<evidence type="ECO:0000256" key="2">
    <source>
        <dbReference type="ARBA" id="ARBA00022448"/>
    </source>
</evidence>
<dbReference type="Proteomes" id="UP000070371">
    <property type="component" value="Chromosome"/>
</dbReference>
<comment type="similarity">
    <text evidence="1 13 14">Belongs to the ATPase B chain family.</text>
</comment>
<keyword evidence="5 13" id="KW-0375">Hydrogen ion transport</keyword>
<evidence type="ECO:0000256" key="13">
    <source>
        <dbReference type="HAMAP-Rule" id="MF_01398"/>
    </source>
</evidence>
<gene>
    <name evidence="13" type="primary">atpF</name>
    <name evidence="17" type="ORF">RC74_03780</name>
</gene>
<reference evidence="17 18" key="1">
    <citation type="submission" date="2016-02" db="EMBL/GenBank/DDBJ databases">
        <title>Complete genome sequence of Halocynthiibacter arcticus PAMC 20958t from arctic marine sediment.</title>
        <authorList>
            <person name="Lee Y.M."/>
            <person name="Baek K."/>
            <person name="Lee H.K."/>
            <person name="Shin S.C."/>
        </authorList>
    </citation>
    <scope>NUCLEOTIDE SEQUENCE [LARGE SCALE GENOMIC DNA]</scope>
    <source>
        <strain evidence="17">PAMC 20958</strain>
    </source>
</reference>
<feature type="signal peptide" evidence="16">
    <location>
        <begin position="1"/>
        <end position="17"/>
    </location>
</feature>
<keyword evidence="9 13" id="KW-0066">ATP synthesis</keyword>
<dbReference type="InterPro" id="IPR050059">
    <property type="entry name" value="ATP_synthase_B_chain"/>
</dbReference>
<dbReference type="Pfam" id="PF00430">
    <property type="entry name" value="ATP-synt_B"/>
    <property type="match status" value="1"/>
</dbReference>
<evidence type="ECO:0000256" key="9">
    <source>
        <dbReference type="ARBA" id="ARBA00023310"/>
    </source>
</evidence>
<dbReference type="GO" id="GO:0045259">
    <property type="term" value="C:proton-transporting ATP synthase complex"/>
    <property type="evidence" value="ECO:0007669"/>
    <property type="project" value="UniProtKB-KW"/>
</dbReference>
<dbReference type="GO" id="GO:0046961">
    <property type="term" value="F:proton-transporting ATPase activity, rotational mechanism"/>
    <property type="evidence" value="ECO:0007669"/>
    <property type="project" value="TreeGrafter"/>
</dbReference>
<dbReference type="InterPro" id="IPR002146">
    <property type="entry name" value="ATP_synth_b/b'su_bac/chlpt"/>
</dbReference>
<evidence type="ECO:0000256" key="5">
    <source>
        <dbReference type="ARBA" id="ARBA00022781"/>
    </source>
</evidence>
<keyword evidence="16" id="KW-0732">Signal</keyword>
<evidence type="ECO:0000256" key="4">
    <source>
        <dbReference type="ARBA" id="ARBA00022692"/>
    </source>
</evidence>
<keyword evidence="2 13" id="KW-0813">Transport</keyword>
<feature type="chain" id="PRO_5007443184" description="ATP synthase subunit b" evidence="16">
    <location>
        <begin position="18"/>
        <end position="184"/>
    </location>
</feature>
<protein>
    <recommendedName>
        <fullName evidence="13">ATP synthase subunit b</fullName>
    </recommendedName>
    <alternativeName>
        <fullName evidence="13">ATP synthase F(0) sector subunit b</fullName>
    </alternativeName>
    <alternativeName>
        <fullName evidence="13">ATPase subunit I</fullName>
    </alternativeName>
    <alternativeName>
        <fullName evidence="13">F-type ATPase subunit b</fullName>
        <shortName evidence="13">F-ATPase subunit b</shortName>
    </alternativeName>
</protein>
<comment type="function">
    <text evidence="10 13">F(1)F(0) ATP synthase produces ATP from ADP in the presence of a proton or sodium gradient. F-type ATPases consist of two structural domains, F(1) containing the extramembraneous catalytic core and F(0) containing the membrane proton channel, linked together by a central stalk and a peripheral stalk. During catalysis, ATP synthesis in the catalytic domain of F(1) is coupled via a rotary mechanism of the central stalk subunits to proton translocation.</text>
</comment>
<keyword evidence="8 13" id="KW-0472">Membrane</keyword>
<evidence type="ECO:0000256" key="12">
    <source>
        <dbReference type="ARBA" id="ARBA00037847"/>
    </source>
</evidence>
<evidence type="ECO:0000256" key="16">
    <source>
        <dbReference type="SAM" id="SignalP"/>
    </source>
</evidence>
<proteinExistence type="inferred from homology"/>
<evidence type="ECO:0000313" key="17">
    <source>
        <dbReference type="EMBL" id="AML50507.1"/>
    </source>
</evidence>
<dbReference type="STRING" id="1579316.RC74_03780"/>
<keyword evidence="15" id="KW-0175">Coiled coil</keyword>
<sequence length="184" mass="19524">MKHLAFLLAFTATPALAASGPFFSLANTNFVVLLAFILFIAVLLKFNVPAMLTGQLDARAEGIKKDLDEARALRDEARGLLADYERKQKEVQTQADGIVAAAKEEARVVAEVAKADLQTSIERRIAGAKDQIASAQAAAIREVRDTAITVAIGAARDVIAANTSAADGNKLIEDAIKEVGAKLH</sequence>
<feature type="transmembrane region" description="Helical" evidence="13">
    <location>
        <begin position="27"/>
        <end position="46"/>
    </location>
</feature>
<dbReference type="GO" id="GO:0005886">
    <property type="term" value="C:plasma membrane"/>
    <property type="evidence" value="ECO:0007669"/>
    <property type="project" value="UniProtKB-SubCell"/>
</dbReference>
<evidence type="ECO:0000256" key="11">
    <source>
        <dbReference type="ARBA" id="ARBA00025614"/>
    </source>
</evidence>
<name>A0A126UX95_9RHOB</name>
<evidence type="ECO:0000256" key="14">
    <source>
        <dbReference type="RuleBase" id="RU003848"/>
    </source>
</evidence>
<evidence type="ECO:0000256" key="10">
    <source>
        <dbReference type="ARBA" id="ARBA00025198"/>
    </source>
</evidence>
<evidence type="ECO:0000256" key="7">
    <source>
        <dbReference type="ARBA" id="ARBA00023065"/>
    </source>
</evidence>
<dbReference type="KEGG" id="hat:RC74_03780"/>
<evidence type="ECO:0000256" key="3">
    <source>
        <dbReference type="ARBA" id="ARBA00022547"/>
    </source>
</evidence>